<accession>A0A1V6N1Y3</accession>
<dbReference type="RefSeq" id="WP_080460427.1">
    <property type="nucleotide sequence ID" value="NZ_JXMW01000010.1"/>
</dbReference>
<protein>
    <submittedName>
        <fullName evidence="1">Uncharacterized protein</fullName>
    </submittedName>
</protein>
<comment type="caution">
    <text evidence="1">The sequence shown here is derived from an EMBL/GenBank/DDBJ whole genome shotgun (WGS) entry which is preliminary data.</text>
</comment>
<keyword evidence="2" id="KW-1185">Reference proteome</keyword>
<organism evidence="1 2">
    <name type="scientific">Methanobrevibacter arboriphilus JCM 13429 = DSM 1125</name>
    <dbReference type="NCBI Taxonomy" id="1300164"/>
    <lineage>
        <taxon>Archaea</taxon>
        <taxon>Methanobacteriati</taxon>
        <taxon>Methanobacteriota</taxon>
        <taxon>Methanomada group</taxon>
        <taxon>Methanobacteria</taxon>
        <taxon>Methanobacteriales</taxon>
        <taxon>Methanobacteriaceae</taxon>
        <taxon>Methanobrevibacter</taxon>
    </lineage>
</organism>
<dbReference type="Proteomes" id="UP000191661">
    <property type="component" value="Unassembled WGS sequence"/>
</dbReference>
<reference evidence="1 2" key="1">
    <citation type="submission" date="2014-12" db="EMBL/GenBank/DDBJ databases">
        <title>Genome sequence of Methanobrevibacter arboriphilicus DH1, DSM1125.</title>
        <authorList>
            <person name="Poehlein A."/>
            <person name="Thauer R.K."/>
            <person name="Seedorf H."/>
            <person name="Daniel R."/>
        </authorList>
    </citation>
    <scope>NUCLEOTIDE SEQUENCE [LARGE SCALE GENOMIC DNA]</scope>
    <source>
        <strain evidence="1 2">DH1</strain>
    </source>
</reference>
<name>A0A1V6N1Y3_METAZ</name>
<evidence type="ECO:0000313" key="1">
    <source>
        <dbReference type="EMBL" id="OQD58730.1"/>
    </source>
</evidence>
<proteinExistence type="predicted"/>
<evidence type="ECO:0000313" key="2">
    <source>
        <dbReference type="Proteomes" id="UP000191661"/>
    </source>
</evidence>
<sequence length="192" mass="23087">MIVEETGEVCTIYADNDCSYISDEEYLEMKQNFIKKALRCQSLIKRPNGEDIIDLINYTFGDMESCIVCKSKAYIDEENKQLYFKVYGRGENYYHDVWDSMLNYAIERNEKLKRIAKKMGKLDYEVKKTDLILTKKGEIYYYPNEFSHGGEEDYNEENMIFSITFNYNHFREWLKKQWDEWLKLALSSIEEY</sequence>
<dbReference type="EMBL" id="JXMW01000010">
    <property type="protein sequence ID" value="OQD58730.1"/>
    <property type="molecule type" value="Genomic_DNA"/>
</dbReference>
<gene>
    <name evidence="1" type="ORF">MBBAR_10c00710</name>
</gene>
<dbReference type="AlphaFoldDB" id="A0A1V6N1Y3"/>